<evidence type="ECO:0000256" key="6">
    <source>
        <dbReference type="SAM" id="Phobius"/>
    </source>
</evidence>
<gene>
    <name evidence="7" type="ORF">ACHAW5_005584</name>
</gene>
<dbReference type="EMBL" id="JALLAZ020000554">
    <property type="protein sequence ID" value="KAL3792469.1"/>
    <property type="molecule type" value="Genomic_DNA"/>
</dbReference>
<feature type="transmembrane region" description="Helical" evidence="6">
    <location>
        <begin position="275"/>
        <end position="292"/>
    </location>
</feature>
<dbReference type="PANTHER" id="PTHR10924:SF6">
    <property type="entry name" value="SOLUTE CARRIER FAMILY 49 MEMBER A3"/>
    <property type="match status" value="1"/>
</dbReference>
<protein>
    <recommendedName>
        <fullName evidence="9">Solute carrier family 40 protein</fullName>
    </recommendedName>
</protein>
<dbReference type="InterPro" id="IPR036259">
    <property type="entry name" value="MFS_trans_sf"/>
</dbReference>
<evidence type="ECO:0000256" key="3">
    <source>
        <dbReference type="ARBA" id="ARBA00022989"/>
    </source>
</evidence>
<feature type="compositionally biased region" description="Basic and acidic residues" evidence="5">
    <location>
        <begin position="106"/>
        <end position="121"/>
    </location>
</feature>
<dbReference type="InterPro" id="IPR049680">
    <property type="entry name" value="FLVCR1-2_SLC49-like"/>
</dbReference>
<evidence type="ECO:0000256" key="1">
    <source>
        <dbReference type="ARBA" id="ARBA00004141"/>
    </source>
</evidence>
<keyword evidence="4 6" id="KW-0472">Membrane</keyword>
<keyword evidence="3 6" id="KW-1133">Transmembrane helix</keyword>
<evidence type="ECO:0000256" key="5">
    <source>
        <dbReference type="SAM" id="MobiDB-lite"/>
    </source>
</evidence>
<feature type="transmembrane region" description="Helical" evidence="6">
    <location>
        <begin position="203"/>
        <end position="220"/>
    </location>
</feature>
<sequence length="330" mass="34596">MACERSSDGRPLFGLPPYPFVLAGTVLVGLAQPFFQCTPPLLSATWFASDERATSSAVALNFNQVGIAAALVVGGKMVDNGGGGVGGDGDAGISSSRRDDDDDDDGRYRVDDHGDGVRRGDQAAGGGDDDDDDDDGLARYFALVAVLSAFLCAGTCRYFRDSPPVPPSASEAGKAAGSSSRGAMPFHVSVRGFFGKRGFGRPLAAFVFSIAITNVVGAFIEESSPSSLFSWGVGGGGVGGRWEETWAGCGFEMAIVLGGVILGRYVDRTKEYKSVTMWCIMLSLIFVLPLGLTQHRLGQEPKLLVASLFLLGFFVGPVQPINSLSLALML</sequence>
<evidence type="ECO:0000313" key="7">
    <source>
        <dbReference type="EMBL" id="KAL3792469.1"/>
    </source>
</evidence>
<proteinExistence type="predicted"/>
<dbReference type="Gene3D" id="1.20.1250.20">
    <property type="entry name" value="MFS general substrate transporter like domains"/>
    <property type="match status" value="1"/>
</dbReference>
<feature type="transmembrane region" description="Helical" evidence="6">
    <location>
        <begin position="245"/>
        <end position="263"/>
    </location>
</feature>
<evidence type="ECO:0000256" key="2">
    <source>
        <dbReference type="ARBA" id="ARBA00022692"/>
    </source>
</evidence>
<dbReference type="PANTHER" id="PTHR10924">
    <property type="entry name" value="MAJOR FACILITATOR SUPERFAMILY PROTEIN-RELATED"/>
    <property type="match status" value="1"/>
</dbReference>
<dbReference type="SUPFAM" id="SSF103473">
    <property type="entry name" value="MFS general substrate transporter"/>
    <property type="match status" value="1"/>
</dbReference>
<evidence type="ECO:0000313" key="8">
    <source>
        <dbReference type="Proteomes" id="UP001530315"/>
    </source>
</evidence>
<keyword evidence="2 6" id="KW-0812">Transmembrane</keyword>
<accession>A0ABD3PXP8</accession>
<name>A0ABD3PXP8_9STRA</name>
<dbReference type="AlphaFoldDB" id="A0ABD3PXP8"/>
<feature type="transmembrane region" description="Helical" evidence="6">
    <location>
        <begin position="304"/>
        <end position="328"/>
    </location>
</feature>
<dbReference type="Proteomes" id="UP001530315">
    <property type="component" value="Unassembled WGS sequence"/>
</dbReference>
<evidence type="ECO:0000256" key="4">
    <source>
        <dbReference type="ARBA" id="ARBA00023136"/>
    </source>
</evidence>
<feature type="region of interest" description="Disordered" evidence="5">
    <location>
        <begin position="83"/>
        <end position="131"/>
    </location>
</feature>
<organism evidence="7 8">
    <name type="scientific">Stephanodiscus triporus</name>
    <dbReference type="NCBI Taxonomy" id="2934178"/>
    <lineage>
        <taxon>Eukaryota</taxon>
        <taxon>Sar</taxon>
        <taxon>Stramenopiles</taxon>
        <taxon>Ochrophyta</taxon>
        <taxon>Bacillariophyta</taxon>
        <taxon>Coscinodiscophyceae</taxon>
        <taxon>Thalassiosirophycidae</taxon>
        <taxon>Stephanodiscales</taxon>
        <taxon>Stephanodiscaceae</taxon>
        <taxon>Stephanodiscus</taxon>
    </lineage>
</organism>
<comment type="subcellular location">
    <subcellularLocation>
        <location evidence="1">Membrane</location>
        <topology evidence="1">Multi-pass membrane protein</topology>
    </subcellularLocation>
</comment>
<evidence type="ECO:0008006" key="9">
    <source>
        <dbReference type="Google" id="ProtNLM"/>
    </source>
</evidence>
<keyword evidence="8" id="KW-1185">Reference proteome</keyword>
<dbReference type="GO" id="GO:0016020">
    <property type="term" value="C:membrane"/>
    <property type="evidence" value="ECO:0007669"/>
    <property type="project" value="UniProtKB-SubCell"/>
</dbReference>
<feature type="transmembrane region" description="Helical" evidence="6">
    <location>
        <begin position="12"/>
        <end position="35"/>
    </location>
</feature>
<reference evidence="7 8" key="1">
    <citation type="submission" date="2024-10" db="EMBL/GenBank/DDBJ databases">
        <title>Updated reference genomes for cyclostephanoid diatoms.</title>
        <authorList>
            <person name="Roberts W.R."/>
            <person name="Alverson A.J."/>
        </authorList>
    </citation>
    <scope>NUCLEOTIDE SEQUENCE [LARGE SCALE GENOMIC DNA]</scope>
    <source>
        <strain evidence="7 8">AJA276-08</strain>
    </source>
</reference>
<feature type="transmembrane region" description="Helical" evidence="6">
    <location>
        <begin position="140"/>
        <end position="159"/>
    </location>
</feature>
<comment type="caution">
    <text evidence="7">The sequence shown here is derived from an EMBL/GenBank/DDBJ whole genome shotgun (WGS) entry which is preliminary data.</text>
</comment>